<keyword evidence="3" id="KW-0472">Membrane</keyword>
<keyword evidence="3" id="KW-1133">Transmembrane helix</keyword>
<organism evidence="5">
    <name type="scientific">Timspurckia oligopyrenoides</name>
    <dbReference type="NCBI Taxonomy" id="708627"/>
    <lineage>
        <taxon>Eukaryota</taxon>
        <taxon>Rhodophyta</taxon>
        <taxon>Bangiophyceae</taxon>
        <taxon>Porphyridiales</taxon>
        <taxon>Porphyridiaceae</taxon>
        <taxon>Timspurckia</taxon>
    </lineage>
</organism>
<dbReference type="Pfam" id="PF01073">
    <property type="entry name" value="3Beta_HSD"/>
    <property type="match status" value="1"/>
</dbReference>
<dbReference type="GO" id="GO:0016616">
    <property type="term" value="F:oxidoreductase activity, acting on the CH-OH group of donors, NAD or NADP as acceptor"/>
    <property type="evidence" value="ECO:0007669"/>
    <property type="project" value="InterPro"/>
</dbReference>
<protein>
    <recommendedName>
        <fullName evidence="4">3-beta hydroxysteroid dehydrogenase/isomerase domain-containing protein</fullName>
    </recommendedName>
</protein>
<gene>
    <name evidence="5" type="ORF">TOLI1172_LOCUS885</name>
</gene>
<evidence type="ECO:0000256" key="1">
    <source>
        <dbReference type="ARBA" id="ARBA00009219"/>
    </source>
</evidence>
<dbReference type="PANTHER" id="PTHR43245:SF51">
    <property type="entry name" value="SHORT CHAIN DEHYDROGENASE_REDUCTASE FAMILY 42E, MEMBER 2"/>
    <property type="match status" value="1"/>
</dbReference>
<dbReference type="Gene3D" id="3.40.50.720">
    <property type="entry name" value="NAD(P)-binding Rossmann-like Domain"/>
    <property type="match status" value="1"/>
</dbReference>
<keyword evidence="3" id="KW-0812">Transmembrane</keyword>
<evidence type="ECO:0000259" key="4">
    <source>
        <dbReference type="Pfam" id="PF01073"/>
    </source>
</evidence>
<dbReference type="GO" id="GO:0006694">
    <property type="term" value="P:steroid biosynthetic process"/>
    <property type="evidence" value="ECO:0007669"/>
    <property type="project" value="InterPro"/>
</dbReference>
<evidence type="ECO:0000313" key="5">
    <source>
        <dbReference type="EMBL" id="CAD8816497.1"/>
    </source>
</evidence>
<dbReference type="PANTHER" id="PTHR43245">
    <property type="entry name" value="BIFUNCTIONAL POLYMYXIN RESISTANCE PROTEIN ARNA"/>
    <property type="match status" value="1"/>
</dbReference>
<reference evidence="5" key="1">
    <citation type="submission" date="2021-01" db="EMBL/GenBank/DDBJ databases">
        <authorList>
            <person name="Corre E."/>
            <person name="Pelletier E."/>
            <person name="Niang G."/>
            <person name="Scheremetjew M."/>
            <person name="Finn R."/>
            <person name="Kale V."/>
            <person name="Holt S."/>
            <person name="Cochrane G."/>
            <person name="Meng A."/>
            <person name="Brown T."/>
            <person name="Cohen L."/>
        </authorList>
    </citation>
    <scope>NUCLEOTIDE SEQUENCE</scope>
    <source>
        <strain evidence="5">CCMP3278</strain>
    </source>
</reference>
<evidence type="ECO:0000256" key="3">
    <source>
        <dbReference type="SAM" id="Phobius"/>
    </source>
</evidence>
<dbReference type="InterPro" id="IPR036291">
    <property type="entry name" value="NAD(P)-bd_dom_sf"/>
</dbReference>
<sequence>MSGSKGTLTSVKKNSNTEVNTGYAYQDSGVESVFESRVCRILERYDPKFFSKQKLNACVVIGGGGYLGSCLAWMLADLIVPGLVSNVFIIDKVPPPKAVLNRIGVKYFECEIGVRALDEISEVWEMLSNGTVFYVASSNPRSLDVSAAQAVNVEGVKEALAISRLAGVSAFIYTSSHNVVFDGKVDIKHGNEQNTSIPKVHCDSYSATKAQGEKIVLSTNGILGLYTCALRPGGIYGPDEKFHFERQRVLAMAGMWNIKILPVLHKSMDWVYVGNVVDAHILAAQKLHEVKNQLNEKTQDLKKNSVSNLLGKAYFITENMPPPVLQTFMYPMMKAGGVSIGKSARMAVPYRIVYAISWICELYARMTNTLPIISRMEVLKLVRFHTFDSTRAAQAFGYYPRVVQADGIRRCCLYESSRMRVKSIESETLQVRIFCWSRFVLTMFALFINLVLILWIASSPIWLATPNSRKA</sequence>
<feature type="transmembrane region" description="Helical" evidence="3">
    <location>
        <begin position="439"/>
        <end position="463"/>
    </location>
</feature>
<dbReference type="EMBL" id="HBFP01001226">
    <property type="protein sequence ID" value="CAD8816497.1"/>
    <property type="molecule type" value="Transcribed_RNA"/>
</dbReference>
<evidence type="ECO:0000256" key="2">
    <source>
        <dbReference type="ARBA" id="ARBA00023002"/>
    </source>
</evidence>
<dbReference type="AlphaFoldDB" id="A0A7S0ZB88"/>
<dbReference type="InterPro" id="IPR050177">
    <property type="entry name" value="Lipid_A_modif_metabolic_enz"/>
</dbReference>
<name>A0A7S0ZB88_9RHOD</name>
<accession>A0A7S0ZB88</accession>
<dbReference type="InterPro" id="IPR002225">
    <property type="entry name" value="3Beta_OHSteriod_DH/Estase"/>
</dbReference>
<comment type="similarity">
    <text evidence="1">Belongs to the 3-beta-HSD family.</text>
</comment>
<keyword evidence="2" id="KW-0560">Oxidoreductase</keyword>
<feature type="domain" description="3-beta hydroxysteroid dehydrogenase/isomerase" evidence="4">
    <location>
        <begin position="59"/>
        <end position="345"/>
    </location>
</feature>
<proteinExistence type="inferred from homology"/>
<dbReference type="SUPFAM" id="SSF51735">
    <property type="entry name" value="NAD(P)-binding Rossmann-fold domains"/>
    <property type="match status" value="1"/>
</dbReference>